<evidence type="ECO:0000313" key="2">
    <source>
        <dbReference type="EMBL" id="KPJ69887.1"/>
    </source>
</evidence>
<dbReference type="AlphaFoldDB" id="A0A0S7Y637"/>
<gene>
    <name evidence="2" type="ORF">AMJ44_01645</name>
</gene>
<name>A0A0S7Y637_UNCSA</name>
<evidence type="ECO:0000256" key="1">
    <source>
        <dbReference type="SAM" id="Phobius"/>
    </source>
</evidence>
<dbReference type="EMBL" id="LIZX01000011">
    <property type="protein sequence ID" value="KPJ69887.1"/>
    <property type="molecule type" value="Genomic_DNA"/>
</dbReference>
<proteinExistence type="predicted"/>
<keyword evidence="1" id="KW-1133">Transmembrane helix</keyword>
<keyword evidence="1" id="KW-0472">Membrane</keyword>
<comment type="caution">
    <text evidence="2">The sequence shown here is derived from an EMBL/GenBank/DDBJ whole genome shotgun (WGS) entry which is preliminary data.</text>
</comment>
<feature type="transmembrane region" description="Helical" evidence="1">
    <location>
        <begin position="20"/>
        <end position="41"/>
    </location>
</feature>
<reference evidence="2 3" key="1">
    <citation type="journal article" date="2015" name="Microbiome">
        <title>Genomic resolution of linkages in carbon, nitrogen, and sulfur cycling among widespread estuary sediment bacteria.</title>
        <authorList>
            <person name="Baker B.J."/>
            <person name="Lazar C.S."/>
            <person name="Teske A.P."/>
            <person name="Dick G.J."/>
        </authorList>
    </citation>
    <scope>NUCLEOTIDE SEQUENCE [LARGE SCALE GENOMIC DNA]</scope>
    <source>
        <strain evidence="2">DG_54_3</strain>
    </source>
</reference>
<protein>
    <submittedName>
        <fullName evidence="2">Uncharacterized protein</fullName>
    </submittedName>
</protein>
<keyword evidence="1" id="KW-0812">Transmembrane</keyword>
<sequence>MFDSFNSLLCFNIYYFLPDSFHLFSKVILLYLINGHVSLLLEPKFLFSFRMNAFLAYFKTRRGSWKKHIVTIIQTK</sequence>
<dbReference type="Proteomes" id="UP000051861">
    <property type="component" value="Unassembled WGS sequence"/>
</dbReference>
<accession>A0A0S7Y637</accession>
<evidence type="ECO:0000313" key="3">
    <source>
        <dbReference type="Proteomes" id="UP000051861"/>
    </source>
</evidence>
<organism evidence="2 3">
    <name type="scientific">candidate division WOR-1 bacterium DG_54_3</name>
    <dbReference type="NCBI Taxonomy" id="1703775"/>
    <lineage>
        <taxon>Bacteria</taxon>
        <taxon>Bacillati</taxon>
        <taxon>Saganbacteria</taxon>
    </lineage>
</organism>